<keyword evidence="3" id="KW-0238">DNA-binding</keyword>
<dbReference type="GO" id="GO:0008270">
    <property type="term" value="F:zinc ion binding"/>
    <property type="evidence" value="ECO:0007669"/>
    <property type="project" value="InterPro"/>
</dbReference>
<reference evidence="8 9" key="1">
    <citation type="submission" date="2019-04" db="EMBL/GenBank/DDBJ databases">
        <title>Friends and foes A comparative genomics studyof 23 Aspergillus species from section Flavi.</title>
        <authorList>
            <consortium name="DOE Joint Genome Institute"/>
            <person name="Kjaerbolling I."/>
            <person name="Vesth T."/>
            <person name="Frisvad J.C."/>
            <person name="Nybo J.L."/>
            <person name="Theobald S."/>
            <person name="Kildgaard S."/>
            <person name="Isbrandt T."/>
            <person name="Kuo A."/>
            <person name="Sato A."/>
            <person name="Lyhne E.K."/>
            <person name="Kogle M.E."/>
            <person name="Wiebenga A."/>
            <person name="Kun R.S."/>
            <person name="Lubbers R.J."/>
            <person name="Makela M.R."/>
            <person name="Barry K."/>
            <person name="Chovatia M."/>
            <person name="Clum A."/>
            <person name="Daum C."/>
            <person name="Haridas S."/>
            <person name="He G."/>
            <person name="LaButti K."/>
            <person name="Lipzen A."/>
            <person name="Mondo S."/>
            <person name="Riley R."/>
            <person name="Salamov A."/>
            <person name="Simmons B.A."/>
            <person name="Magnuson J.K."/>
            <person name="Henrissat B."/>
            <person name="Mortensen U.H."/>
            <person name="Larsen T.O."/>
            <person name="Devries R.P."/>
            <person name="Grigoriev I.V."/>
            <person name="Machida M."/>
            <person name="Baker S.E."/>
            <person name="Andersen M.R."/>
        </authorList>
    </citation>
    <scope>NUCLEOTIDE SEQUENCE [LARGE SCALE GENOMIC DNA]</scope>
    <source>
        <strain evidence="8 9">IBT 29228</strain>
    </source>
</reference>
<dbReference type="AlphaFoldDB" id="A0A5N7AZD2"/>
<evidence type="ECO:0000259" key="7">
    <source>
        <dbReference type="PROSITE" id="PS50048"/>
    </source>
</evidence>
<dbReference type="PROSITE" id="PS00463">
    <property type="entry name" value="ZN2_CY6_FUNGAL_1"/>
    <property type="match status" value="1"/>
</dbReference>
<dbReference type="SMART" id="SM00066">
    <property type="entry name" value="GAL4"/>
    <property type="match status" value="1"/>
</dbReference>
<evidence type="ECO:0000256" key="3">
    <source>
        <dbReference type="ARBA" id="ARBA00023125"/>
    </source>
</evidence>
<dbReference type="GO" id="GO:0005634">
    <property type="term" value="C:nucleus"/>
    <property type="evidence" value="ECO:0007669"/>
    <property type="project" value="TreeGrafter"/>
</dbReference>
<dbReference type="GO" id="GO:0000435">
    <property type="term" value="P:positive regulation of transcription from RNA polymerase II promoter by galactose"/>
    <property type="evidence" value="ECO:0007669"/>
    <property type="project" value="TreeGrafter"/>
</dbReference>
<dbReference type="InterPro" id="IPR001138">
    <property type="entry name" value="Zn2Cys6_DnaBD"/>
</dbReference>
<dbReference type="PANTHER" id="PTHR47424">
    <property type="entry name" value="REGULATORY PROTEIN GAL4"/>
    <property type="match status" value="1"/>
</dbReference>
<evidence type="ECO:0000256" key="4">
    <source>
        <dbReference type="ARBA" id="ARBA00023163"/>
    </source>
</evidence>
<dbReference type="Gene3D" id="4.10.240.10">
    <property type="entry name" value="Zn(2)-C6 fungal-type DNA-binding domain"/>
    <property type="match status" value="1"/>
</dbReference>
<keyword evidence="1" id="KW-0479">Metal-binding</keyword>
<dbReference type="GO" id="GO:0006351">
    <property type="term" value="P:DNA-templated transcription"/>
    <property type="evidence" value="ECO:0007669"/>
    <property type="project" value="InterPro"/>
</dbReference>
<dbReference type="CDD" id="cd12148">
    <property type="entry name" value="fungal_TF_MHR"/>
    <property type="match status" value="1"/>
</dbReference>
<dbReference type="SMART" id="SM00906">
    <property type="entry name" value="Fungal_trans"/>
    <property type="match status" value="1"/>
</dbReference>
<accession>A0A5N7AZD2</accession>
<keyword evidence="9" id="KW-1185">Reference proteome</keyword>
<organism evidence="8 9">
    <name type="scientific">Aspergillus bertholletiae</name>
    <dbReference type="NCBI Taxonomy" id="1226010"/>
    <lineage>
        <taxon>Eukaryota</taxon>
        <taxon>Fungi</taxon>
        <taxon>Dikarya</taxon>
        <taxon>Ascomycota</taxon>
        <taxon>Pezizomycotina</taxon>
        <taxon>Eurotiomycetes</taxon>
        <taxon>Eurotiomycetidae</taxon>
        <taxon>Eurotiales</taxon>
        <taxon>Aspergillaceae</taxon>
        <taxon>Aspergillus</taxon>
        <taxon>Aspergillus subgen. Circumdati</taxon>
    </lineage>
</organism>
<dbReference type="Proteomes" id="UP000326198">
    <property type="component" value="Unassembled WGS sequence"/>
</dbReference>
<keyword evidence="5" id="KW-0539">Nucleus</keyword>
<evidence type="ECO:0000313" key="9">
    <source>
        <dbReference type="Proteomes" id="UP000326198"/>
    </source>
</evidence>
<keyword evidence="4" id="KW-0804">Transcription</keyword>
<sequence length="667" mass="74804">MFSVHAPFAGPSRRISKACQQCCIRKVRCDGKTPCTKCEERQRRCEYREKARLRHKKAPLAPKDVASGPPQPDRQGHMPLPPHKSSIMAVHQTVPGQLMQLYYGPTSNFSLMQAIYRELIPGYTGKLPTRTNEHIEEGGASLDMFRLREIFFGTPENNEDIPPFSGPKRVAAPVFVPYHLARQLLQRFLTTLYYLTPFHPKWVFEQELRSLYQLPLDSPSSSSRPLIVLIAMAIAALNTDHDHLADILYIQVKNEMAKLDDIRGRPNSAFLYLGVATRKAISAGFHKLTATDMSEFNEIQKTFWGLYVFEILVSFFLGRPNSLFRTDIQLPLPEDPFFQCLVRLSQIMSRCAELVYKNLDNSLMSLQTAACAIGSELQQFEGVMEQYLNLSGHESDASFPEKVVCQTILTALYNHTLLLTYRPFLIVRGNWQKFTKDVKDGYDTVPSRQRHEIPAWLHDACGNCIAAARMTIDHISRASNSSPLIRGLRYHGFFIGSAAFVLIYDILNDRAVAPTHVNWITKGLECLQSMQQGEPIASTSRAIRLALSKLNLVSNSDPRHYSPTNDGAPTVVTPFYTDVVAETGKGKAHVEDGARWDYQTSVSLPPSSSSLMLENIAPVQSQPDGAMNLIKGINAGDAGLIDQGWNINPAAINLEEFLCWPLPRLPL</sequence>
<dbReference type="PANTHER" id="PTHR47424:SF15">
    <property type="entry name" value="ZN(II)2CYS6 TRANSCRIPTION FACTOR (EUROFUNG)"/>
    <property type="match status" value="1"/>
</dbReference>
<dbReference type="OrthoDB" id="2123952at2759"/>
<dbReference type="GO" id="GO:0000981">
    <property type="term" value="F:DNA-binding transcription factor activity, RNA polymerase II-specific"/>
    <property type="evidence" value="ECO:0007669"/>
    <property type="project" value="InterPro"/>
</dbReference>
<name>A0A5N7AZD2_9EURO</name>
<dbReference type="GO" id="GO:0000978">
    <property type="term" value="F:RNA polymerase II cis-regulatory region sequence-specific DNA binding"/>
    <property type="evidence" value="ECO:0007669"/>
    <property type="project" value="TreeGrafter"/>
</dbReference>
<feature type="domain" description="Zn(2)-C6 fungal-type" evidence="7">
    <location>
        <begin position="18"/>
        <end position="47"/>
    </location>
</feature>
<evidence type="ECO:0000256" key="6">
    <source>
        <dbReference type="SAM" id="MobiDB-lite"/>
    </source>
</evidence>
<proteinExistence type="predicted"/>
<evidence type="ECO:0000256" key="5">
    <source>
        <dbReference type="ARBA" id="ARBA00023242"/>
    </source>
</evidence>
<dbReference type="InterPro" id="IPR007219">
    <property type="entry name" value="XnlR_reg_dom"/>
</dbReference>
<dbReference type="InterPro" id="IPR051127">
    <property type="entry name" value="Fungal_SecMet_Regulators"/>
</dbReference>
<dbReference type="SUPFAM" id="SSF57701">
    <property type="entry name" value="Zn2/Cys6 DNA-binding domain"/>
    <property type="match status" value="1"/>
</dbReference>
<protein>
    <recommendedName>
        <fullName evidence="7">Zn(2)-C6 fungal-type domain-containing protein</fullName>
    </recommendedName>
</protein>
<dbReference type="PROSITE" id="PS50048">
    <property type="entry name" value="ZN2_CY6_FUNGAL_2"/>
    <property type="match status" value="1"/>
</dbReference>
<evidence type="ECO:0000256" key="2">
    <source>
        <dbReference type="ARBA" id="ARBA00023015"/>
    </source>
</evidence>
<gene>
    <name evidence="8" type="ORF">BDV26DRAFT_284467</name>
</gene>
<evidence type="ECO:0000256" key="1">
    <source>
        <dbReference type="ARBA" id="ARBA00022723"/>
    </source>
</evidence>
<keyword evidence="2" id="KW-0805">Transcription regulation</keyword>
<dbReference type="CDD" id="cd00067">
    <property type="entry name" value="GAL4"/>
    <property type="match status" value="1"/>
</dbReference>
<dbReference type="Pfam" id="PF04082">
    <property type="entry name" value="Fungal_trans"/>
    <property type="match status" value="1"/>
</dbReference>
<evidence type="ECO:0000313" key="8">
    <source>
        <dbReference type="EMBL" id="KAE8374200.1"/>
    </source>
</evidence>
<dbReference type="EMBL" id="ML736291">
    <property type="protein sequence ID" value="KAE8374200.1"/>
    <property type="molecule type" value="Genomic_DNA"/>
</dbReference>
<dbReference type="Pfam" id="PF00172">
    <property type="entry name" value="Zn_clus"/>
    <property type="match status" value="1"/>
</dbReference>
<feature type="region of interest" description="Disordered" evidence="6">
    <location>
        <begin position="56"/>
        <end position="82"/>
    </location>
</feature>
<dbReference type="InterPro" id="IPR036864">
    <property type="entry name" value="Zn2-C6_fun-type_DNA-bd_sf"/>
</dbReference>